<proteinExistence type="predicted"/>
<dbReference type="AlphaFoldDB" id="A0A836GU72"/>
<feature type="region of interest" description="Disordered" evidence="3">
    <location>
        <begin position="91"/>
        <end position="142"/>
    </location>
</feature>
<evidence type="ECO:0000256" key="2">
    <source>
        <dbReference type="ARBA" id="ARBA00023128"/>
    </source>
</evidence>
<dbReference type="SMR" id="A0A836GU72"/>
<dbReference type="Pfam" id="PF05347">
    <property type="entry name" value="Complex1_LYR"/>
    <property type="match status" value="1"/>
</dbReference>
<dbReference type="RefSeq" id="XP_067064090.1">
    <property type="nucleotide sequence ID" value="XM_067209027.1"/>
</dbReference>
<dbReference type="InterPro" id="IPR008011">
    <property type="entry name" value="Complex1_LYR_dom"/>
</dbReference>
<feature type="domain" description="Complex 1 LYR protein" evidence="4">
    <location>
        <begin position="195"/>
        <end position="254"/>
    </location>
</feature>
<accession>A0A836GU72</accession>
<evidence type="ECO:0000313" key="6">
    <source>
        <dbReference type="Proteomes" id="UP000674143"/>
    </source>
</evidence>
<feature type="compositionally biased region" description="Polar residues" evidence="3">
    <location>
        <begin position="105"/>
        <end position="114"/>
    </location>
</feature>
<comment type="subcellular location">
    <subcellularLocation>
        <location evidence="1">Mitochondrion</location>
    </subcellularLocation>
</comment>
<organism evidence="5 6">
    <name type="scientific">Leishmania orientalis</name>
    <dbReference type="NCBI Taxonomy" id="2249476"/>
    <lineage>
        <taxon>Eukaryota</taxon>
        <taxon>Discoba</taxon>
        <taxon>Euglenozoa</taxon>
        <taxon>Kinetoplastea</taxon>
        <taxon>Metakinetoplastina</taxon>
        <taxon>Trypanosomatida</taxon>
        <taxon>Trypanosomatidae</taxon>
        <taxon>Leishmaniinae</taxon>
        <taxon>Leishmania</taxon>
    </lineage>
</organism>
<comment type="caution">
    <text evidence="5">The sequence shown here is derived from an EMBL/GenBank/DDBJ whole genome shotgun (WGS) entry which is preliminary data.</text>
</comment>
<evidence type="ECO:0000256" key="1">
    <source>
        <dbReference type="ARBA" id="ARBA00004173"/>
    </source>
</evidence>
<name>A0A836GU72_9TRYP</name>
<dbReference type="PANTHER" id="PTHR13675:SF1">
    <property type="entry name" value="SUCCINATE DEHYDROGENASE ASSEMBLY FACTOR 1, MITOCHONDRIAL"/>
    <property type="match status" value="1"/>
</dbReference>
<keyword evidence="2" id="KW-0496">Mitochondrion</keyword>
<protein>
    <recommendedName>
        <fullName evidence="4">Complex 1 LYR protein domain-containing protein</fullName>
    </recommendedName>
</protein>
<sequence>MRECLHFTRVMRHQRHDKGGNAHNFPFDTLTKVYRDAVYVPQEGYRGNPMHPERDRGASSAPLRCFDITDHVGKTGAMSPVATKLSEWMVRQHEEEDPSDRRGTGHTSATSSLATPIARSKVASSIHSPASSAAASTAEGMPVDDEAVRRRLRAHLFSVRNESGRQAVAGQPRSASSTPAAAVSTSTRRSGVQAEILSVYRSMLREVARMQDTDTRRDLSAYIRQEYDKQRDIPRKNIMKIEWKLNYSKRKLEELQAMSKHTKFTIMR</sequence>
<dbReference type="PANTHER" id="PTHR13675">
    <property type="entry name" value="LYR MOTIF-CONTAINING PROTEIN 2"/>
    <property type="match status" value="1"/>
</dbReference>
<dbReference type="GO" id="GO:0005739">
    <property type="term" value="C:mitochondrion"/>
    <property type="evidence" value="ECO:0007669"/>
    <property type="project" value="UniProtKB-SubCell"/>
</dbReference>
<evidence type="ECO:0000313" key="5">
    <source>
        <dbReference type="EMBL" id="KAG5481411.1"/>
    </source>
</evidence>
<feature type="compositionally biased region" description="Basic and acidic residues" evidence="3">
    <location>
        <begin position="91"/>
        <end position="103"/>
    </location>
</feature>
<reference evidence="6" key="1">
    <citation type="journal article" date="2021" name="Microbiol. Resour. Announc.">
        <title>LGAAP: Leishmaniinae Genome Assembly and Annotation Pipeline.</title>
        <authorList>
            <person name="Almutairi H."/>
            <person name="Urbaniak M.D."/>
            <person name="Bates M.D."/>
            <person name="Jariyapan N."/>
            <person name="Kwakye-Nuako G."/>
            <person name="Thomaz-Soccol V."/>
            <person name="Al-Salem W.S."/>
            <person name="Dillon R.J."/>
            <person name="Bates P.A."/>
            <person name="Gatherer D."/>
        </authorList>
    </citation>
    <scope>NUCLEOTIDE SEQUENCE [LARGE SCALE GENOMIC DNA]</scope>
</reference>
<dbReference type="GO" id="GO:0034553">
    <property type="term" value="P:mitochondrial respiratory chain complex II assembly"/>
    <property type="evidence" value="ECO:0007669"/>
    <property type="project" value="TreeGrafter"/>
</dbReference>
<feature type="compositionally biased region" description="Low complexity" evidence="3">
    <location>
        <begin position="172"/>
        <end position="188"/>
    </location>
</feature>
<evidence type="ECO:0000256" key="3">
    <source>
        <dbReference type="SAM" id="MobiDB-lite"/>
    </source>
</evidence>
<dbReference type="GeneID" id="92362961"/>
<feature type="compositionally biased region" description="Low complexity" evidence="3">
    <location>
        <begin position="123"/>
        <end position="138"/>
    </location>
</feature>
<feature type="region of interest" description="Disordered" evidence="3">
    <location>
        <begin position="163"/>
        <end position="188"/>
    </location>
</feature>
<evidence type="ECO:0000259" key="4">
    <source>
        <dbReference type="Pfam" id="PF05347"/>
    </source>
</evidence>
<dbReference type="KEGG" id="loi:92362961"/>
<gene>
    <name evidence="5" type="ORF">LSCM4_07123</name>
</gene>
<reference evidence="6" key="2">
    <citation type="journal article" date="2021" name="Sci. Data">
        <title>Chromosome-scale genome sequencing, assembly and annotation of six genomes from subfamily Leishmaniinae.</title>
        <authorList>
            <person name="Almutairi H."/>
            <person name="Urbaniak M.D."/>
            <person name="Bates M.D."/>
            <person name="Jariyapan N."/>
            <person name="Kwakye-Nuako G."/>
            <person name="Thomaz Soccol V."/>
            <person name="Al-Salem W.S."/>
            <person name="Dillon R.J."/>
            <person name="Bates P.A."/>
            <person name="Gatherer D."/>
        </authorList>
    </citation>
    <scope>NUCLEOTIDE SEQUENCE [LARGE SCALE GENOMIC DNA]</scope>
</reference>
<dbReference type="EMBL" id="JAFHLR010000018">
    <property type="protein sequence ID" value="KAG5481411.1"/>
    <property type="molecule type" value="Genomic_DNA"/>
</dbReference>
<dbReference type="Proteomes" id="UP000674143">
    <property type="component" value="Unassembled WGS sequence"/>
</dbReference>
<keyword evidence="6" id="KW-1185">Reference proteome</keyword>